<dbReference type="KEGG" id="htr:EPV75_02930"/>
<organism evidence="1 2">
    <name type="scientific">Hydrogenovibrio thermophilus</name>
    <dbReference type="NCBI Taxonomy" id="265883"/>
    <lineage>
        <taxon>Bacteria</taxon>
        <taxon>Pseudomonadati</taxon>
        <taxon>Pseudomonadota</taxon>
        <taxon>Gammaproteobacteria</taxon>
        <taxon>Thiotrichales</taxon>
        <taxon>Piscirickettsiaceae</taxon>
        <taxon>Hydrogenovibrio</taxon>
    </lineage>
</organism>
<name>A0A451G5B6_9GAMM</name>
<accession>A0A451G5B6</accession>
<keyword evidence="2" id="KW-1185">Reference proteome</keyword>
<dbReference type="EMBL" id="CP035033">
    <property type="protein sequence ID" value="QAB14697.1"/>
    <property type="molecule type" value="Genomic_DNA"/>
</dbReference>
<evidence type="ECO:0000313" key="1">
    <source>
        <dbReference type="EMBL" id="QAB14697.1"/>
    </source>
</evidence>
<evidence type="ECO:0008006" key="3">
    <source>
        <dbReference type="Google" id="ProtNLM"/>
    </source>
</evidence>
<evidence type="ECO:0000313" key="2">
    <source>
        <dbReference type="Proteomes" id="UP000285478"/>
    </source>
</evidence>
<gene>
    <name evidence="1" type="ORF">EPV75_02930</name>
</gene>
<proteinExistence type="predicted"/>
<sequence length="164" mass="18549">MLTRSVMRQCQPCTACCDGWVQITVKGCEAYPGHPCPHSTGEGCDDYENRPVDPCRKFECAWVKSGSFLPDDFRPDECGALVLDSILSWQGLDVDLAVPVGREIPPKTLQWLMQHAEQKMRPLIYQVQDPDVSVLEKNPLTLAYGPPAFQEWVLEQEQQGNKLW</sequence>
<protein>
    <recommendedName>
        <fullName evidence="3">YkgJ family cysteine cluster protein</fullName>
    </recommendedName>
</protein>
<reference evidence="1 2" key="1">
    <citation type="journal article" date="2018" name="Environ. Microbiol.">
        <title>Genomes of ubiquitous marine and hypersaline Hydrogenovibrio, Thiomicrorhabdus and Thiomicrospira spp. encode a diversity of mechanisms to sustain chemolithoautotrophy in heterogeneous environments.</title>
        <authorList>
            <person name="Scott K.M."/>
            <person name="Williams J."/>
            <person name="Porter C.M.B."/>
            <person name="Russel S."/>
            <person name="Harmer T.L."/>
            <person name="Paul J.H."/>
            <person name="Antonen K.M."/>
            <person name="Bridges M.K."/>
            <person name="Camper G.J."/>
            <person name="Campla C.K."/>
            <person name="Casella L.G."/>
            <person name="Chase E."/>
            <person name="Conrad J.W."/>
            <person name="Cruz M.C."/>
            <person name="Dunlap D.S."/>
            <person name="Duran L."/>
            <person name="Fahsbender E.M."/>
            <person name="Goldsmith D.B."/>
            <person name="Keeley R.F."/>
            <person name="Kondoff M.R."/>
            <person name="Kussy B.I."/>
            <person name="Lane M.K."/>
            <person name="Lawler S."/>
            <person name="Leigh B.A."/>
            <person name="Lewis C."/>
            <person name="Lostal L.M."/>
            <person name="Marking D."/>
            <person name="Mancera P.A."/>
            <person name="McClenthan E.C."/>
            <person name="McIntyre E.A."/>
            <person name="Mine J.A."/>
            <person name="Modi S."/>
            <person name="Moore B.D."/>
            <person name="Morgan W.A."/>
            <person name="Nelson K.M."/>
            <person name="Nguyen K.N."/>
            <person name="Ogburn N."/>
            <person name="Parrino D.G."/>
            <person name="Pedapudi A.D."/>
            <person name="Pelham R.P."/>
            <person name="Preece A.M."/>
            <person name="Rampersad E.A."/>
            <person name="Richardson J.C."/>
            <person name="Rodgers C.M."/>
            <person name="Schaffer B.L."/>
            <person name="Sheridan N.E."/>
            <person name="Solone M.R."/>
            <person name="Staley Z.R."/>
            <person name="Tabuchi M."/>
            <person name="Waide R.J."/>
            <person name="Wanjugi P.W."/>
            <person name="Young S."/>
            <person name="Clum A."/>
            <person name="Daum C."/>
            <person name="Huntemann M."/>
            <person name="Ivanova N."/>
            <person name="Kyrpides N."/>
            <person name="Mikhailova N."/>
            <person name="Palaniappan K."/>
            <person name="Pillay M."/>
            <person name="Reddy T.B.K."/>
            <person name="Shapiro N."/>
            <person name="Stamatis D."/>
            <person name="Varghese N."/>
            <person name="Woyke T."/>
            <person name="Boden R."/>
            <person name="Freyermuth S.K."/>
            <person name="Kerfeld C.A."/>
        </authorList>
    </citation>
    <scope>NUCLEOTIDE SEQUENCE [LARGE SCALE GENOMIC DNA]</scope>
    <source>
        <strain evidence="1 2">JR-2</strain>
    </source>
</reference>
<dbReference type="AlphaFoldDB" id="A0A451G5B6"/>
<dbReference type="Proteomes" id="UP000285478">
    <property type="component" value="Chromosome"/>
</dbReference>